<dbReference type="AlphaFoldDB" id="A0A2P5B3M4"/>
<reference evidence="2" key="1">
    <citation type="submission" date="2016-06" db="EMBL/GenBank/DDBJ databases">
        <title>Parallel loss of symbiosis genes in relatives of nitrogen-fixing non-legume Parasponia.</title>
        <authorList>
            <person name="Van Velzen R."/>
            <person name="Holmer R."/>
            <person name="Bu F."/>
            <person name="Rutten L."/>
            <person name="Van Zeijl A."/>
            <person name="Liu W."/>
            <person name="Santuari L."/>
            <person name="Cao Q."/>
            <person name="Sharma T."/>
            <person name="Shen D."/>
            <person name="Roswanjaya Y."/>
            <person name="Wardhani T."/>
            <person name="Kalhor M.S."/>
            <person name="Jansen J."/>
            <person name="Van den Hoogen J."/>
            <person name="Gungor B."/>
            <person name="Hartog M."/>
            <person name="Hontelez J."/>
            <person name="Verver J."/>
            <person name="Yang W.-C."/>
            <person name="Schijlen E."/>
            <person name="Repin R."/>
            <person name="Schilthuizen M."/>
            <person name="Schranz E."/>
            <person name="Heidstra R."/>
            <person name="Miyata K."/>
            <person name="Fedorova E."/>
            <person name="Kohlen W."/>
            <person name="Bisseling T."/>
            <person name="Smit S."/>
            <person name="Geurts R."/>
        </authorList>
    </citation>
    <scope>NUCLEOTIDE SEQUENCE [LARGE SCALE GENOMIC DNA]</scope>
    <source>
        <strain evidence="2">cv. WU1-14</strain>
    </source>
</reference>
<accession>A0A2P5B3M4</accession>
<feature type="non-terminal residue" evidence="1">
    <location>
        <position position="1"/>
    </location>
</feature>
<name>A0A2P5B3M4_PARAD</name>
<dbReference type="EMBL" id="JXTB01000372">
    <property type="protein sequence ID" value="PON43392.1"/>
    <property type="molecule type" value="Genomic_DNA"/>
</dbReference>
<dbReference type="Proteomes" id="UP000237105">
    <property type="component" value="Unassembled WGS sequence"/>
</dbReference>
<gene>
    <name evidence="1" type="ORF">PanWU01x14_274150</name>
</gene>
<dbReference type="OrthoDB" id="10426758at2759"/>
<evidence type="ECO:0000313" key="2">
    <source>
        <dbReference type="Proteomes" id="UP000237105"/>
    </source>
</evidence>
<keyword evidence="2" id="KW-1185">Reference proteome</keyword>
<sequence>LQLLKHKRIKVGKTLTREGGHGAGGDRLGRLLDFDEAHSAVTGDGEPAMVAEARDIDAGNLAGLEDGEALGNLDRVAIDEDLDSVFGVGEMDSGTGYRGPGREIWSGVGLGLGGGRLVRVLELGCGGYGPGEEEGGSRVAEEP</sequence>
<comment type="caution">
    <text evidence="1">The sequence shown here is derived from an EMBL/GenBank/DDBJ whole genome shotgun (WGS) entry which is preliminary data.</text>
</comment>
<evidence type="ECO:0000313" key="1">
    <source>
        <dbReference type="EMBL" id="PON43392.1"/>
    </source>
</evidence>
<protein>
    <submittedName>
        <fullName evidence="1">Uncharacterized protein</fullName>
    </submittedName>
</protein>
<proteinExistence type="predicted"/>
<organism evidence="1 2">
    <name type="scientific">Parasponia andersonii</name>
    <name type="common">Sponia andersonii</name>
    <dbReference type="NCBI Taxonomy" id="3476"/>
    <lineage>
        <taxon>Eukaryota</taxon>
        <taxon>Viridiplantae</taxon>
        <taxon>Streptophyta</taxon>
        <taxon>Embryophyta</taxon>
        <taxon>Tracheophyta</taxon>
        <taxon>Spermatophyta</taxon>
        <taxon>Magnoliopsida</taxon>
        <taxon>eudicotyledons</taxon>
        <taxon>Gunneridae</taxon>
        <taxon>Pentapetalae</taxon>
        <taxon>rosids</taxon>
        <taxon>fabids</taxon>
        <taxon>Rosales</taxon>
        <taxon>Cannabaceae</taxon>
        <taxon>Parasponia</taxon>
    </lineage>
</organism>